<dbReference type="Proteomes" id="UP000265515">
    <property type="component" value="Unassembled WGS sequence"/>
</dbReference>
<dbReference type="STRING" id="69332.A0A388M471"/>
<dbReference type="InterPro" id="IPR025649">
    <property type="entry name" value="DUF4360"/>
</dbReference>
<gene>
    <name evidence="2" type="ORF">CBR_g49175</name>
</gene>
<sequence>MNDEELNTWLRTVPMWVRAKRMLQEEEVITVASYLDGKATKWLDGIVAKAKFGQCMADWGKTLTFEEFWDMEEARWHNPQQTQIATDAMLRLDQRRYKSIRELTSTVENLIVVLGIRYDDQVLLTIFLRCLLENLRTLLASEARLEYHSFETFSKKALDLEATLGSAQPTPVDGRKKKCPQEWKKKGSRLMMVEFDGTKIEIEELTDLMDGSEYDDKEIAEGSTLAAVVKERELNGRLQANSSGSGELGRAVSAAIAGRAHLCWARGDRSKVRRKAKTKRIRHTVFQSVSTMAAMVVLLLLALLQLAVRGLAQTPPSGTVRVESFSYSGSGCPPGSAEGALSDDGVFSLVLPEFTVFTPGRKADLRKNCQVSVTVRYPAGFTFSVTTATFRGYAQFEEGVTGSLAAAYYFSSIPGTARFSRSLPPPVEGNFELSDSFATPVYAPCGRQSVTLGFNFEASVLPPSRPNKNNKGLITVTSQGNRYSLLWKKC</sequence>
<dbReference type="PANTHER" id="PTHR38847:SF1">
    <property type="entry name" value="PSEUDOURIDINE SYNTHASE RSUA_RLUA-LIKE DOMAIN-CONTAINING PROTEIN"/>
    <property type="match status" value="1"/>
</dbReference>
<keyword evidence="1" id="KW-0472">Membrane</keyword>
<reference evidence="2 3" key="1">
    <citation type="journal article" date="2018" name="Cell">
        <title>The Chara Genome: Secondary Complexity and Implications for Plant Terrestrialization.</title>
        <authorList>
            <person name="Nishiyama T."/>
            <person name="Sakayama H."/>
            <person name="Vries J.D."/>
            <person name="Buschmann H."/>
            <person name="Saint-Marcoux D."/>
            <person name="Ullrich K.K."/>
            <person name="Haas F.B."/>
            <person name="Vanderstraeten L."/>
            <person name="Becker D."/>
            <person name="Lang D."/>
            <person name="Vosolsobe S."/>
            <person name="Rombauts S."/>
            <person name="Wilhelmsson P.K.I."/>
            <person name="Janitza P."/>
            <person name="Kern R."/>
            <person name="Heyl A."/>
            <person name="Rumpler F."/>
            <person name="Villalobos L.I.A.C."/>
            <person name="Clay J.M."/>
            <person name="Skokan R."/>
            <person name="Toyoda A."/>
            <person name="Suzuki Y."/>
            <person name="Kagoshima H."/>
            <person name="Schijlen E."/>
            <person name="Tajeshwar N."/>
            <person name="Catarino B."/>
            <person name="Hetherington A.J."/>
            <person name="Saltykova A."/>
            <person name="Bonnot C."/>
            <person name="Breuninger H."/>
            <person name="Symeonidi A."/>
            <person name="Radhakrishnan G.V."/>
            <person name="Van Nieuwerburgh F."/>
            <person name="Deforce D."/>
            <person name="Chang C."/>
            <person name="Karol K.G."/>
            <person name="Hedrich R."/>
            <person name="Ulvskov P."/>
            <person name="Glockner G."/>
            <person name="Delwiche C.F."/>
            <person name="Petrasek J."/>
            <person name="Van de Peer Y."/>
            <person name="Friml J."/>
            <person name="Beilby M."/>
            <person name="Dolan L."/>
            <person name="Kohara Y."/>
            <person name="Sugano S."/>
            <person name="Fujiyama A."/>
            <person name="Delaux P.-M."/>
            <person name="Quint M."/>
            <person name="TheiBen G."/>
            <person name="Hagemann M."/>
            <person name="Harholt J."/>
            <person name="Dunand C."/>
            <person name="Zachgo S."/>
            <person name="Langdale J."/>
            <person name="Maumus F."/>
            <person name="Straeten D.V.D."/>
            <person name="Gould S.B."/>
            <person name="Rensing S.A."/>
        </authorList>
    </citation>
    <scope>NUCLEOTIDE SEQUENCE [LARGE SCALE GENOMIC DNA]</scope>
    <source>
        <strain evidence="2 3">S276</strain>
    </source>
</reference>
<dbReference type="AlphaFoldDB" id="A0A388M471"/>
<feature type="transmembrane region" description="Helical" evidence="1">
    <location>
        <begin position="284"/>
        <end position="308"/>
    </location>
</feature>
<keyword evidence="1" id="KW-1133">Transmembrane helix</keyword>
<name>A0A388M471_CHABU</name>
<keyword evidence="1" id="KW-0812">Transmembrane</keyword>
<protein>
    <submittedName>
        <fullName evidence="2">Uncharacterized protein</fullName>
    </submittedName>
</protein>
<evidence type="ECO:0000256" key="1">
    <source>
        <dbReference type="SAM" id="Phobius"/>
    </source>
</evidence>
<organism evidence="2 3">
    <name type="scientific">Chara braunii</name>
    <name type="common">Braun's stonewort</name>
    <dbReference type="NCBI Taxonomy" id="69332"/>
    <lineage>
        <taxon>Eukaryota</taxon>
        <taxon>Viridiplantae</taxon>
        <taxon>Streptophyta</taxon>
        <taxon>Charophyceae</taxon>
        <taxon>Charales</taxon>
        <taxon>Characeae</taxon>
        <taxon>Chara</taxon>
    </lineage>
</organism>
<comment type="caution">
    <text evidence="2">The sequence shown here is derived from an EMBL/GenBank/DDBJ whole genome shotgun (WGS) entry which is preliminary data.</text>
</comment>
<keyword evidence="3" id="KW-1185">Reference proteome</keyword>
<dbReference type="PANTHER" id="PTHR38847">
    <property type="match status" value="1"/>
</dbReference>
<dbReference type="EMBL" id="BFEA01000733">
    <property type="protein sequence ID" value="GBG89384.1"/>
    <property type="molecule type" value="Genomic_DNA"/>
</dbReference>
<dbReference type="Pfam" id="PF14273">
    <property type="entry name" value="DUF4360"/>
    <property type="match status" value="1"/>
</dbReference>
<dbReference type="OrthoDB" id="152248at2759"/>
<accession>A0A388M471</accession>
<proteinExistence type="predicted"/>
<evidence type="ECO:0000313" key="3">
    <source>
        <dbReference type="Proteomes" id="UP000265515"/>
    </source>
</evidence>
<evidence type="ECO:0000313" key="2">
    <source>
        <dbReference type="EMBL" id="GBG89384.1"/>
    </source>
</evidence>
<dbReference type="Gramene" id="GBG89384">
    <property type="protein sequence ID" value="GBG89384"/>
    <property type="gene ID" value="CBR_g49175"/>
</dbReference>